<dbReference type="GO" id="GO:0016853">
    <property type="term" value="F:isomerase activity"/>
    <property type="evidence" value="ECO:0007669"/>
    <property type="project" value="UniProtKB-KW"/>
</dbReference>
<keyword evidence="4" id="KW-1185">Reference proteome</keyword>
<accession>A0ABT0K4S0</accession>
<feature type="domain" description="Phosphomannose isomerase type I catalytic" evidence="2">
    <location>
        <begin position="1"/>
        <end position="131"/>
    </location>
</feature>
<evidence type="ECO:0000259" key="2">
    <source>
        <dbReference type="Pfam" id="PF20511"/>
    </source>
</evidence>
<evidence type="ECO:0000256" key="1">
    <source>
        <dbReference type="SAM" id="MobiDB-lite"/>
    </source>
</evidence>
<sequence>MLPLRGVLQGYAWGSPTAIPALLGVPPTGDPVAELWLGTHPVAPGLVETANGVRPAAEFVGALPFLLKVLAADRALSLQVHPDATQAGAGFAADEAAGLALNDPLRRYRDPNHKPELIVALTPFRALAGIRDPARTLAVVAGFGVPALTAAFAPLVTDPRAGASAVLRLLLTMPAAPAKALVDDLVAAARRHVGAPAPTSPADRADLAEPAEPAGPPDLDGDDLFRAADLVGRLAAAHPGDVGTAAALLLNDVTLAPGEGLFQPARLLHAYVDGLGIEIMAASDNVLRGGLTPKHIDVDELLRILDPTPSDAPVQPPRPLLTGPGGELHRWDVPVVDFALTEAVCTGGALAVGRPTVLLAVDGQVTATITGPDGGPVAGACAPERAVTDGDATDPPPLTLRRGESALVTAPADVVLSGHGRVFLAAPGD</sequence>
<dbReference type="SUPFAM" id="SSF51182">
    <property type="entry name" value="RmlC-like cupins"/>
    <property type="match status" value="1"/>
</dbReference>
<gene>
    <name evidence="3" type="ORF">MXD59_24020</name>
</gene>
<reference evidence="3 4" key="1">
    <citation type="submission" date="2022-04" db="EMBL/GenBank/DDBJ databases">
        <title>Genome diversity in the genus Frankia.</title>
        <authorList>
            <person name="Carlos-Shanley C."/>
            <person name="Hahn D."/>
        </authorList>
    </citation>
    <scope>NUCLEOTIDE SEQUENCE [LARGE SCALE GENOMIC DNA]</scope>
    <source>
        <strain evidence="3 4">Ag45/Mut15</strain>
    </source>
</reference>
<feature type="region of interest" description="Disordered" evidence="1">
    <location>
        <begin position="195"/>
        <end position="221"/>
    </location>
</feature>
<dbReference type="PANTHER" id="PTHR10309">
    <property type="entry name" value="MANNOSE-6-PHOSPHATE ISOMERASE"/>
    <property type="match status" value="1"/>
</dbReference>
<keyword evidence="3" id="KW-0413">Isomerase</keyword>
<dbReference type="PANTHER" id="PTHR10309:SF0">
    <property type="entry name" value="MANNOSE-6-PHOSPHATE ISOMERASE"/>
    <property type="match status" value="1"/>
</dbReference>
<dbReference type="CDD" id="cd07011">
    <property type="entry name" value="cupin_PMI_type_I_N"/>
    <property type="match status" value="1"/>
</dbReference>
<dbReference type="Gene3D" id="2.60.120.10">
    <property type="entry name" value="Jelly Rolls"/>
    <property type="match status" value="2"/>
</dbReference>
<evidence type="ECO:0000313" key="3">
    <source>
        <dbReference type="EMBL" id="MCK9878791.1"/>
    </source>
</evidence>
<dbReference type="EMBL" id="JALKFT010000045">
    <property type="protein sequence ID" value="MCK9878791.1"/>
    <property type="molecule type" value="Genomic_DNA"/>
</dbReference>
<dbReference type="InterPro" id="IPR011051">
    <property type="entry name" value="RmlC_Cupin_sf"/>
</dbReference>
<dbReference type="PIRSF" id="PIRSF001480">
    <property type="entry name" value="Mannose-6-phosphate_isomerase"/>
    <property type="match status" value="1"/>
</dbReference>
<dbReference type="InterPro" id="IPR046457">
    <property type="entry name" value="PMI_typeI_cat"/>
</dbReference>
<protein>
    <submittedName>
        <fullName evidence="3">Class I mannose-6-phosphate isomerase</fullName>
    </submittedName>
</protein>
<comment type="caution">
    <text evidence="3">The sequence shown here is derived from an EMBL/GenBank/DDBJ whole genome shotgun (WGS) entry which is preliminary data.</text>
</comment>
<name>A0ABT0K4S0_9ACTN</name>
<evidence type="ECO:0000313" key="4">
    <source>
        <dbReference type="Proteomes" id="UP001201873"/>
    </source>
</evidence>
<dbReference type="Proteomes" id="UP001201873">
    <property type="component" value="Unassembled WGS sequence"/>
</dbReference>
<organism evidence="3 4">
    <name type="scientific">Frankia umida</name>
    <dbReference type="NCBI Taxonomy" id="573489"/>
    <lineage>
        <taxon>Bacteria</taxon>
        <taxon>Bacillati</taxon>
        <taxon>Actinomycetota</taxon>
        <taxon>Actinomycetes</taxon>
        <taxon>Frankiales</taxon>
        <taxon>Frankiaceae</taxon>
        <taxon>Frankia</taxon>
    </lineage>
</organism>
<dbReference type="InterPro" id="IPR018050">
    <property type="entry name" value="Pmannose_isomerase-type1_CS"/>
</dbReference>
<proteinExistence type="predicted"/>
<dbReference type="InterPro" id="IPR016305">
    <property type="entry name" value="Mannose-6-P_Isomerase"/>
</dbReference>
<dbReference type="PRINTS" id="PR00714">
    <property type="entry name" value="MAN6PISMRASE"/>
</dbReference>
<dbReference type="PROSITE" id="PS00965">
    <property type="entry name" value="PMI_I_1"/>
    <property type="match status" value="1"/>
</dbReference>
<dbReference type="Gene3D" id="1.10.441.10">
    <property type="entry name" value="Phosphomannose Isomerase, domain 2"/>
    <property type="match status" value="1"/>
</dbReference>
<dbReference type="Pfam" id="PF20511">
    <property type="entry name" value="PMI_typeI_cat"/>
    <property type="match status" value="1"/>
</dbReference>
<dbReference type="InterPro" id="IPR014710">
    <property type="entry name" value="RmlC-like_jellyroll"/>
</dbReference>